<dbReference type="EMBL" id="CP066308">
    <property type="protein sequence ID" value="QQE76735.1"/>
    <property type="molecule type" value="Genomic_DNA"/>
</dbReference>
<dbReference type="InterPro" id="IPR037482">
    <property type="entry name" value="ST1585_MBL-fold"/>
</dbReference>
<dbReference type="InterPro" id="IPR050855">
    <property type="entry name" value="NDM-1-like"/>
</dbReference>
<dbReference type="EMBL" id="CP073708">
    <property type="protein sequence ID" value="QUO43803.1"/>
    <property type="molecule type" value="Genomic_DNA"/>
</dbReference>
<dbReference type="Gene3D" id="3.60.15.10">
    <property type="entry name" value="Ribonuclease Z/Hydroxyacylglutathione hydrolase-like"/>
    <property type="match status" value="1"/>
</dbReference>
<dbReference type="AlphaFoldDB" id="A0A7T5EQ98"/>
<evidence type="ECO:0000256" key="1">
    <source>
        <dbReference type="ARBA" id="ARBA00034221"/>
    </source>
</evidence>
<dbReference type="PANTHER" id="PTHR42951">
    <property type="entry name" value="METALLO-BETA-LACTAMASE DOMAIN-CONTAINING"/>
    <property type="match status" value="1"/>
</dbReference>
<dbReference type="KEGG" id="bcop:JD108_21670"/>
<dbReference type="Proteomes" id="UP000595847">
    <property type="component" value="Chromosome"/>
</dbReference>
<dbReference type="GO" id="GO:0016787">
    <property type="term" value="F:hydrolase activity"/>
    <property type="evidence" value="ECO:0007669"/>
    <property type="project" value="UniProtKB-KW"/>
</dbReference>
<dbReference type="PANTHER" id="PTHR42951:SF22">
    <property type="entry name" value="METALLO BETA-LACTAMASE SUPERFAMILY LIPOPROTEIN"/>
    <property type="match status" value="1"/>
</dbReference>
<evidence type="ECO:0000313" key="6">
    <source>
        <dbReference type="EMBL" id="QUO43803.1"/>
    </source>
</evidence>
<evidence type="ECO:0000256" key="3">
    <source>
        <dbReference type="ARBA" id="ARBA00048505"/>
    </source>
</evidence>
<feature type="domain" description="Metallo-beta-lactamase" evidence="4">
    <location>
        <begin position="41"/>
        <end position="247"/>
    </location>
</feature>
<reference evidence="5 7" key="1">
    <citation type="submission" date="2020-12" db="EMBL/GenBank/DDBJ databases">
        <title>strain FJAT-54423T represents a novel species of the genus Brevibacillus.</title>
        <authorList>
            <person name="Tang R."/>
        </authorList>
    </citation>
    <scope>NUCLEOTIDE SEQUENCE [LARGE SCALE GENOMIC DNA]</scope>
    <source>
        <strain evidence="5 7">FJAT-54423</strain>
    </source>
</reference>
<comment type="catalytic activity">
    <reaction evidence="1">
        <text>3',5'-cyclic CMP + H2O = CMP + H(+)</text>
        <dbReference type="Rhea" id="RHEA:72675"/>
        <dbReference type="ChEBI" id="CHEBI:15377"/>
        <dbReference type="ChEBI" id="CHEBI:15378"/>
        <dbReference type="ChEBI" id="CHEBI:58003"/>
        <dbReference type="ChEBI" id="CHEBI:60377"/>
    </reaction>
    <physiologicalReaction direction="left-to-right" evidence="1">
        <dbReference type="Rhea" id="RHEA:72676"/>
    </physiologicalReaction>
</comment>
<accession>A0A7T5EQ98</accession>
<dbReference type="Pfam" id="PF00753">
    <property type="entry name" value="Lactamase_B"/>
    <property type="match status" value="1"/>
</dbReference>
<evidence type="ECO:0000256" key="2">
    <source>
        <dbReference type="ARBA" id="ARBA00034301"/>
    </source>
</evidence>
<protein>
    <submittedName>
        <fullName evidence="5">MBL fold metallo-hydrolase</fullName>
    </submittedName>
</protein>
<dbReference type="CDD" id="cd07726">
    <property type="entry name" value="ST1585-like_MBL-fold"/>
    <property type="match status" value="1"/>
</dbReference>
<name>A0A7T5EQ98_9BACL</name>
<dbReference type="InterPro" id="IPR001279">
    <property type="entry name" value="Metallo-B-lactamas"/>
</dbReference>
<gene>
    <name evidence="5" type="ORF">JD108_21670</name>
    <name evidence="6" type="ORF">KDJ56_21605</name>
</gene>
<dbReference type="Proteomes" id="UP000677234">
    <property type="component" value="Chromosome"/>
</dbReference>
<evidence type="ECO:0000313" key="5">
    <source>
        <dbReference type="EMBL" id="QQE76735.1"/>
    </source>
</evidence>
<keyword evidence="5" id="KW-0378">Hydrolase</keyword>
<reference evidence="6" key="2">
    <citation type="submission" date="2021-04" db="EMBL/GenBank/DDBJ databases">
        <title>Brevibacillus composti FJAT-54423, complete genome.</title>
        <authorList>
            <person name="Tang R."/>
        </authorList>
    </citation>
    <scope>NUCLEOTIDE SEQUENCE</scope>
    <source>
        <strain evidence="6">FJAT-54424</strain>
    </source>
</reference>
<dbReference type="SUPFAM" id="SSF56281">
    <property type="entry name" value="Metallo-hydrolase/oxidoreductase"/>
    <property type="match status" value="1"/>
</dbReference>
<proteinExistence type="predicted"/>
<sequence length="332" mass="36482">MAGFWPLHNRYRRENDVEKRLPIDLGDGISLIDGFDLGMEGRTGTYVIREEELTLIETSASPSVPHIIAGLSALGLDPADVKYVVVTHIHLDHAGGAGLLLRDHCPQAQVVVHPKGARHLVDPSRLIMGARAVYGESFDQFFEPIIPVPAERVLVKGHEETLQIGPSRALTFYDSPGHAYHHSSIYDPVSNGMFTGDTLGVLYSQLQEDGVSLYLPSTSPNQFDPEAMLRSLAMVRELGVTRIFFGHFGMSSEVDEVYRQLEMWIPRFVQAAEAAQASGQLETAVVSQKLLAMVAAHLETQGIAADHPAYGILRADLEICAMGLVDYLQKKQ</sequence>
<dbReference type="InterPro" id="IPR036866">
    <property type="entry name" value="RibonucZ/Hydroxyglut_hydro"/>
</dbReference>
<comment type="catalytic activity">
    <reaction evidence="3">
        <text>3',5'-cyclic UMP + H2O = UMP + H(+)</text>
        <dbReference type="Rhea" id="RHEA:70575"/>
        <dbReference type="ChEBI" id="CHEBI:15377"/>
        <dbReference type="ChEBI" id="CHEBI:15378"/>
        <dbReference type="ChEBI" id="CHEBI:57865"/>
        <dbReference type="ChEBI" id="CHEBI:184387"/>
    </reaction>
    <physiologicalReaction direction="left-to-right" evidence="3">
        <dbReference type="Rhea" id="RHEA:70576"/>
    </physiologicalReaction>
</comment>
<comment type="function">
    <text evidence="2">Counteracts the endogenous Pycsar antiviral defense system. Phosphodiesterase that enables metal-dependent hydrolysis of host cyclic nucleotide Pycsar defense signals such as cCMP and cUMP.</text>
</comment>
<evidence type="ECO:0000259" key="4">
    <source>
        <dbReference type="SMART" id="SM00849"/>
    </source>
</evidence>
<evidence type="ECO:0000313" key="7">
    <source>
        <dbReference type="Proteomes" id="UP000595847"/>
    </source>
</evidence>
<keyword evidence="8" id="KW-1185">Reference proteome</keyword>
<organism evidence="5 7">
    <name type="scientific">Brevibacillus composti</name>
    <dbReference type="NCBI Taxonomy" id="2796470"/>
    <lineage>
        <taxon>Bacteria</taxon>
        <taxon>Bacillati</taxon>
        <taxon>Bacillota</taxon>
        <taxon>Bacilli</taxon>
        <taxon>Bacillales</taxon>
        <taxon>Paenibacillaceae</taxon>
        <taxon>Brevibacillus</taxon>
    </lineage>
</organism>
<evidence type="ECO:0000313" key="8">
    <source>
        <dbReference type="Proteomes" id="UP000677234"/>
    </source>
</evidence>
<dbReference type="SMART" id="SM00849">
    <property type="entry name" value="Lactamase_B"/>
    <property type="match status" value="1"/>
</dbReference>